<feature type="non-terminal residue" evidence="2">
    <location>
        <position position="73"/>
    </location>
</feature>
<dbReference type="Proteomes" id="UP000479000">
    <property type="component" value="Unassembled WGS sequence"/>
</dbReference>
<gene>
    <name evidence="2" type="ORF">NTEN_LOCUS24291</name>
</gene>
<feature type="region of interest" description="Disordered" evidence="1">
    <location>
        <begin position="50"/>
        <end position="73"/>
    </location>
</feature>
<protein>
    <submittedName>
        <fullName evidence="2">Uncharacterized protein</fullName>
    </submittedName>
</protein>
<organism evidence="2 3">
    <name type="scientific">Nesidiocoris tenuis</name>
    <dbReference type="NCBI Taxonomy" id="355587"/>
    <lineage>
        <taxon>Eukaryota</taxon>
        <taxon>Metazoa</taxon>
        <taxon>Ecdysozoa</taxon>
        <taxon>Arthropoda</taxon>
        <taxon>Hexapoda</taxon>
        <taxon>Insecta</taxon>
        <taxon>Pterygota</taxon>
        <taxon>Neoptera</taxon>
        <taxon>Paraneoptera</taxon>
        <taxon>Hemiptera</taxon>
        <taxon>Heteroptera</taxon>
        <taxon>Panheteroptera</taxon>
        <taxon>Cimicomorpha</taxon>
        <taxon>Miridae</taxon>
        <taxon>Dicyphina</taxon>
        <taxon>Nesidiocoris</taxon>
    </lineage>
</organism>
<proteinExistence type="predicted"/>
<accession>A0A6H5HST0</accession>
<feature type="compositionally biased region" description="Pro residues" evidence="1">
    <location>
        <begin position="53"/>
        <end position="62"/>
    </location>
</feature>
<evidence type="ECO:0000256" key="1">
    <source>
        <dbReference type="SAM" id="MobiDB-lite"/>
    </source>
</evidence>
<evidence type="ECO:0000313" key="3">
    <source>
        <dbReference type="Proteomes" id="UP000479000"/>
    </source>
</evidence>
<name>A0A6H5HST0_9HEMI</name>
<dbReference type="AlphaFoldDB" id="A0A6H5HST0"/>
<dbReference type="EMBL" id="CADCXU010035666">
    <property type="protein sequence ID" value="CAB0020739.1"/>
    <property type="molecule type" value="Genomic_DNA"/>
</dbReference>
<sequence>MNIRRNMRIKQAKMIQHWCKQKILLVSRGMRRVSVQQRDPFVIGRRVVSVRPLRPPPGPPLPQMSQRERERER</sequence>
<evidence type="ECO:0000313" key="2">
    <source>
        <dbReference type="EMBL" id="CAB0020739.1"/>
    </source>
</evidence>
<keyword evidence="3" id="KW-1185">Reference proteome</keyword>
<reference evidence="2 3" key="1">
    <citation type="submission" date="2020-02" db="EMBL/GenBank/DDBJ databases">
        <authorList>
            <person name="Ferguson B K."/>
        </authorList>
    </citation>
    <scope>NUCLEOTIDE SEQUENCE [LARGE SCALE GENOMIC DNA]</scope>
</reference>